<evidence type="ECO:0000256" key="2">
    <source>
        <dbReference type="PROSITE-ProRule" id="PRU00285"/>
    </source>
</evidence>
<dbReference type="Pfam" id="PF00011">
    <property type="entry name" value="HSP20"/>
    <property type="match status" value="1"/>
</dbReference>
<accession>A0A7M4ED78</accession>
<dbReference type="GeneTree" id="ENSGT00670000098179"/>
<dbReference type="CDD" id="cd06481">
    <property type="entry name" value="ACD_HspB9_like"/>
    <property type="match status" value="1"/>
</dbReference>
<keyword evidence="1" id="KW-0346">Stress response</keyword>
<dbReference type="GO" id="GO:0009408">
    <property type="term" value="P:response to heat"/>
    <property type="evidence" value="ECO:0007669"/>
    <property type="project" value="TreeGrafter"/>
</dbReference>
<comment type="similarity">
    <text evidence="2 3">Belongs to the small heat shock protein (HSP20) family.</text>
</comment>
<dbReference type="Proteomes" id="UP000594220">
    <property type="component" value="Unplaced"/>
</dbReference>
<keyword evidence="7" id="KW-1185">Reference proteome</keyword>
<dbReference type="PANTHER" id="PTHR45640:SF2">
    <property type="entry name" value="HEAT SHOCK PROTEIN BETA-11-RELATED"/>
    <property type="match status" value="1"/>
</dbReference>
<dbReference type="Ensembl" id="ENSCPRT00005009547.1">
    <property type="protein sequence ID" value="ENSCPRP00005008111.1"/>
    <property type="gene ID" value="ENSCPRG00005005788.1"/>
</dbReference>
<dbReference type="GO" id="GO:0042026">
    <property type="term" value="P:protein refolding"/>
    <property type="evidence" value="ECO:0007669"/>
    <property type="project" value="TreeGrafter"/>
</dbReference>
<dbReference type="GO" id="GO:0051082">
    <property type="term" value="F:unfolded protein binding"/>
    <property type="evidence" value="ECO:0007669"/>
    <property type="project" value="TreeGrafter"/>
</dbReference>
<feature type="compositionally biased region" description="Pro residues" evidence="4">
    <location>
        <begin position="160"/>
        <end position="173"/>
    </location>
</feature>
<dbReference type="InterPro" id="IPR001436">
    <property type="entry name" value="Alpha-crystallin/sHSP_animal"/>
</dbReference>
<dbReference type="AlphaFoldDB" id="A0A7M4ED78"/>
<dbReference type="Gene3D" id="2.60.40.790">
    <property type="match status" value="1"/>
</dbReference>
<reference evidence="6" key="1">
    <citation type="submission" date="2025-08" db="UniProtKB">
        <authorList>
            <consortium name="Ensembl"/>
        </authorList>
    </citation>
    <scope>IDENTIFICATION</scope>
</reference>
<dbReference type="GO" id="GO:0005634">
    <property type="term" value="C:nucleus"/>
    <property type="evidence" value="ECO:0007669"/>
    <property type="project" value="TreeGrafter"/>
</dbReference>
<evidence type="ECO:0000313" key="7">
    <source>
        <dbReference type="Proteomes" id="UP000594220"/>
    </source>
</evidence>
<protein>
    <recommendedName>
        <fullName evidence="5">SHSP domain-containing protein</fullName>
    </recommendedName>
</protein>
<organism evidence="6 7">
    <name type="scientific">Crocodylus porosus</name>
    <name type="common">Saltwater crocodile</name>
    <name type="synonym">Estuarine crocodile</name>
    <dbReference type="NCBI Taxonomy" id="8502"/>
    <lineage>
        <taxon>Eukaryota</taxon>
        <taxon>Metazoa</taxon>
        <taxon>Chordata</taxon>
        <taxon>Craniata</taxon>
        <taxon>Vertebrata</taxon>
        <taxon>Euteleostomi</taxon>
        <taxon>Archelosauria</taxon>
        <taxon>Archosauria</taxon>
        <taxon>Crocodylia</taxon>
        <taxon>Longirostres</taxon>
        <taxon>Crocodylidae</taxon>
        <taxon>Crocodylus</taxon>
    </lineage>
</organism>
<evidence type="ECO:0000256" key="1">
    <source>
        <dbReference type="ARBA" id="ARBA00023016"/>
    </source>
</evidence>
<evidence type="ECO:0000256" key="4">
    <source>
        <dbReference type="SAM" id="MobiDB-lite"/>
    </source>
</evidence>
<dbReference type="SUPFAM" id="SSF49764">
    <property type="entry name" value="HSP20-like chaperones"/>
    <property type="match status" value="1"/>
</dbReference>
<feature type="domain" description="SHSP" evidence="5">
    <location>
        <begin position="67"/>
        <end position="173"/>
    </location>
</feature>
<dbReference type="InterPro" id="IPR002068">
    <property type="entry name" value="A-crystallin/Hsp20_dom"/>
</dbReference>
<evidence type="ECO:0000313" key="6">
    <source>
        <dbReference type="Ensembl" id="ENSCPRP00005008111.1"/>
    </source>
</evidence>
<proteinExistence type="inferred from homology"/>
<sequence>MLCRLHLQPPSHSTPAPYVGPLRTLWPQPSTVFSDLEQQLQWKMDWAQELISSVEQLLLGEGSSSPSAEQEQSASVTLPQGADGAFSVCQDVKDFAPEELTVKLVGRKVLLTGKKETQNKDSKGSFSYKYEVFKREWDVPEGVDPNSLTCSISKTGSCSPLPPPPPNPTPKYS</sequence>
<dbReference type="InterPro" id="IPR008978">
    <property type="entry name" value="HSP20-like_chaperone"/>
</dbReference>
<dbReference type="PANTHER" id="PTHR45640">
    <property type="entry name" value="HEAT SHOCK PROTEIN HSP-12.2-RELATED"/>
    <property type="match status" value="1"/>
</dbReference>
<dbReference type="OMA" id="FRSCRIQ"/>
<evidence type="ECO:0000259" key="5">
    <source>
        <dbReference type="PROSITE" id="PS01031"/>
    </source>
</evidence>
<evidence type="ECO:0000256" key="3">
    <source>
        <dbReference type="RuleBase" id="RU003616"/>
    </source>
</evidence>
<name>A0A7M4ED78_CROPO</name>
<feature type="region of interest" description="Disordered" evidence="4">
    <location>
        <begin position="153"/>
        <end position="173"/>
    </location>
</feature>
<reference evidence="6" key="2">
    <citation type="submission" date="2025-09" db="UniProtKB">
        <authorList>
            <consortium name="Ensembl"/>
        </authorList>
    </citation>
    <scope>IDENTIFICATION</scope>
</reference>
<dbReference type="PROSITE" id="PS01031">
    <property type="entry name" value="SHSP"/>
    <property type="match status" value="1"/>
</dbReference>
<dbReference type="GO" id="GO:0005737">
    <property type="term" value="C:cytoplasm"/>
    <property type="evidence" value="ECO:0007669"/>
    <property type="project" value="TreeGrafter"/>
</dbReference>